<evidence type="ECO:0000313" key="3">
    <source>
        <dbReference type="RefSeq" id="XP_051862679.1"/>
    </source>
</evidence>
<proteinExistence type="predicted"/>
<name>A0A9C6WHI3_DROAB</name>
<keyword evidence="2" id="KW-1185">Reference proteome</keyword>
<evidence type="ECO:0000256" key="1">
    <source>
        <dbReference type="SAM" id="SignalP"/>
    </source>
</evidence>
<organism evidence="2 3">
    <name type="scientific">Drosophila albomicans</name>
    <name type="common">Fruit fly</name>
    <dbReference type="NCBI Taxonomy" id="7291"/>
    <lineage>
        <taxon>Eukaryota</taxon>
        <taxon>Metazoa</taxon>
        <taxon>Ecdysozoa</taxon>
        <taxon>Arthropoda</taxon>
        <taxon>Hexapoda</taxon>
        <taxon>Insecta</taxon>
        <taxon>Pterygota</taxon>
        <taxon>Neoptera</taxon>
        <taxon>Endopterygota</taxon>
        <taxon>Diptera</taxon>
        <taxon>Brachycera</taxon>
        <taxon>Muscomorpha</taxon>
        <taxon>Ephydroidea</taxon>
        <taxon>Drosophilidae</taxon>
        <taxon>Drosophila</taxon>
    </lineage>
</organism>
<reference evidence="3" key="1">
    <citation type="submission" date="2025-08" db="UniProtKB">
        <authorList>
            <consortium name="RefSeq"/>
        </authorList>
    </citation>
    <scope>IDENTIFICATION</scope>
    <source>
        <strain evidence="3">15112-1751.03</strain>
        <tissue evidence="3">Whole Adult</tissue>
    </source>
</reference>
<sequence>MPISCYTWLVLSAFAFQVSQSNVIFHFTLDFNVKHPANSTDSINKTITMENNAVHMQDNEPYSNTTAPNRQSWEEAGQYDQAAVQLLRSTKQSVQKLNVELAPLVGRSDELAASLKQTIRYVNEVDTTLEMDGINFAQHVEQLRKYLTLVDNLRSSARPGGVRTLEFVLLKLAMEKYKEQGGPRLLSQTISKCSFKRLPVHCYCSLCYFALLQVPKTGRAIRLASDLNLPCSCVCC</sequence>
<keyword evidence="1" id="KW-0732">Signal</keyword>
<feature type="signal peptide" evidence="1">
    <location>
        <begin position="1"/>
        <end position="21"/>
    </location>
</feature>
<dbReference type="OrthoDB" id="8026672at2759"/>
<evidence type="ECO:0000313" key="2">
    <source>
        <dbReference type="Proteomes" id="UP000515160"/>
    </source>
</evidence>
<dbReference type="AlphaFoldDB" id="A0A9C6WHI3"/>
<dbReference type="Proteomes" id="UP000515160">
    <property type="component" value="Chromosome 2R"/>
</dbReference>
<feature type="chain" id="PRO_5039611347" evidence="1">
    <location>
        <begin position="22"/>
        <end position="236"/>
    </location>
</feature>
<gene>
    <name evidence="3" type="primary">LOC117573803</name>
</gene>
<dbReference type="GeneID" id="117573803"/>
<dbReference type="RefSeq" id="XP_051862679.1">
    <property type="nucleotide sequence ID" value="XM_052006719.1"/>
</dbReference>
<accession>A0A9C6WHI3</accession>
<protein>
    <submittedName>
        <fullName evidence="3">Uncharacterized protein LOC117573803 isoform X1</fullName>
    </submittedName>
</protein>